<feature type="region of interest" description="Disordered" evidence="1">
    <location>
        <begin position="287"/>
        <end position="307"/>
    </location>
</feature>
<dbReference type="AlphaFoldDB" id="A0AB37UAU1"/>
<evidence type="ECO:0000256" key="1">
    <source>
        <dbReference type="SAM" id="MobiDB-lite"/>
    </source>
</evidence>
<keyword evidence="2" id="KW-0472">Membrane</keyword>
<keyword evidence="2" id="KW-1133">Transmembrane helix</keyword>
<comment type="caution">
    <text evidence="3">The sequence shown here is derived from an EMBL/GenBank/DDBJ whole genome shotgun (WGS) entry which is preliminary data.</text>
</comment>
<keyword evidence="4" id="KW-1185">Reference proteome</keyword>
<evidence type="ECO:0000313" key="3">
    <source>
        <dbReference type="EMBL" id="RUT02313.1"/>
    </source>
</evidence>
<keyword evidence="2" id="KW-0812">Transmembrane</keyword>
<gene>
    <name evidence="3" type="ORF">DSM107010_63170</name>
</gene>
<sequence>MSDRSQIYSLVFAVVQLVFKQFFKVKYRARPRLSNTEIYMSPKLKLALICRYSDRGFALPIAISLGFIILLVVATLLMRSQDDQMTALAQKSTSQGLSAAETGVTRYQSLINKNRVIAMYSRTGTPGWTTASGIPDIDTCTGGGASQVTAAATTDWRDVDSSDSSKGQYRLIDYTYSPTQGVLPGTGVLTIEGRVNQVGTSSTATSGVGTATTRLQVNIPVINQPSGASPAPALLIQNFTQNMGGNKVKGDIVVAGCSVPSGVSSSNTVSGNAPITKPDLAFPKTPTLPTSNLNTVSPSDVLGTNLPRKNASGVVTDQAQPDGSYHYLIQGNLAGNGSGANITLGTGAKVVFYVQGKIDIGGSPDINKNGYPKNLQIYGNTFQRNADDTVKLDASNKPLTKYGCSAGITLPTLTPPVSDSAISPPSYTVNCPTVSVSLNGGGSIQALVHAPDATGNVAGSGGGCNTSADPPTGGGFIGAVWIKTWDKQSNNAGPMVCAYGNYSDYLSFQQTTQPSIPAISSWQREEIP</sequence>
<protein>
    <submittedName>
        <fullName evidence="3">Uncharacterized protein</fullName>
    </submittedName>
</protein>
<organism evidence="3 4">
    <name type="scientific">Chroococcidiopsis cubana SAG 39.79</name>
    <dbReference type="NCBI Taxonomy" id="388085"/>
    <lineage>
        <taxon>Bacteria</taxon>
        <taxon>Bacillati</taxon>
        <taxon>Cyanobacteriota</taxon>
        <taxon>Cyanophyceae</taxon>
        <taxon>Chroococcidiopsidales</taxon>
        <taxon>Chroococcidiopsidaceae</taxon>
        <taxon>Chroococcidiopsis</taxon>
    </lineage>
</organism>
<name>A0AB37UAU1_9CYAN</name>
<evidence type="ECO:0000313" key="4">
    <source>
        <dbReference type="Proteomes" id="UP000282574"/>
    </source>
</evidence>
<dbReference type="Proteomes" id="UP000282574">
    <property type="component" value="Unassembled WGS sequence"/>
</dbReference>
<dbReference type="EMBL" id="RSCK01000112">
    <property type="protein sequence ID" value="RUT02313.1"/>
    <property type="molecule type" value="Genomic_DNA"/>
</dbReference>
<accession>A0AB37UAU1</accession>
<feature type="compositionally biased region" description="Polar residues" evidence="1">
    <location>
        <begin position="287"/>
        <end position="298"/>
    </location>
</feature>
<feature type="transmembrane region" description="Helical" evidence="2">
    <location>
        <begin position="57"/>
        <end position="78"/>
    </location>
</feature>
<reference evidence="3 4" key="1">
    <citation type="journal article" date="2019" name="Genome Biol. Evol.">
        <title>Day and night: Metabolic profiles and evolutionary relationships of six axenic non-marine cyanobacteria.</title>
        <authorList>
            <person name="Will S.E."/>
            <person name="Henke P."/>
            <person name="Boedeker C."/>
            <person name="Huang S."/>
            <person name="Brinkmann H."/>
            <person name="Rohde M."/>
            <person name="Jarek M."/>
            <person name="Friedl T."/>
            <person name="Seufert S."/>
            <person name="Schumacher M."/>
            <person name="Overmann J."/>
            <person name="Neumann-Schaal M."/>
            <person name="Petersen J."/>
        </authorList>
    </citation>
    <scope>NUCLEOTIDE SEQUENCE [LARGE SCALE GENOMIC DNA]</scope>
    <source>
        <strain evidence="3 4">SAG 39.79</strain>
    </source>
</reference>
<proteinExistence type="predicted"/>
<evidence type="ECO:0000256" key="2">
    <source>
        <dbReference type="SAM" id="Phobius"/>
    </source>
</evidence>